<dbReference type="Proteomes" id="UP001597092">
    <property type="component" value="Unassembled WGS sequence"/>
</dbReference>
<accession>A0ABD6DYG8</accession>
<evidence type="ECO:0000313" key="4">
    <source>
        <dbReference type="Proteomes" id="UP001597092"/>
    </source>
</evidence>
<keyword evidence="4" id="KW-1185">Reference proteome</keyword>
<dbReference type="InterPro" id="IPR000979">
    <property type="entry name" value="Phosphodiesterase_MJ0936/Vps29"/>
</dbReference>
<dbReference type="AlphaFoldDB" id="A0ABD6DYG8"/>
<protein>
    <recommendedName>
        <fullName evidence="1">Phosphoesterase</fullName>
        <ecNumber evidence="1">3.1.4.-</ecNumber>
    </recommendedName>
</protein>
<reference evidence="3 4" key="1">
    <citation type="journal article" date="2019" name="Int. J. Syst. Evol. Microbiol.">
        <title>The Global Catalogue of Microorganisms (GCM) 10K type strain sequencing project: providing services to taxonomists for standard genome sequencing and annotation.</title>
        <authorList>
            <consortium name="The Broad Institute Genomics Platform"/>
            <consortium name="The Broad Institute Genome Sequencing Center for Infectious Disease"/>
            <person name="Wu L."/>
            <person name="Ma J."/>
        </authorList>
    </citation>
    <scope>NUCLEOTIDE SEQUENCE [LARGE SCALE GENOMIC DNA]</scope>
    <source>
        <strain evidence="3 4">CGMCC 1.10387</strain>
    </source>
</reference>
<keyword evidence="1" id="KW-0479">Metal-binding</keyword>
<gene>
    <name evidence="3" type="ORF">ACFSAS_09720</name>
</gene>
<dbReference type="EMBL" id="JBHUDP010000002">
    <property type="protein sequence ID" value="MFD1685888.1"/>
    <property type="molecule type" value="Genomic_DNA"/>
</dbReference>
<proteinExistence type="inferred from homology"/>
<dbReference type="EC" id="3.1.4.-" evidence="1"/>
<comment type="cofactor">
    <cofactor evidence="1">
        <name>a divalent metal cation</name>
        <dbReference type="ChEBI" id="CHEBI:60240"/>
    </cofactor>
</comment>
<dbReference type="InterPro" id="IPR011152">
    <property type="entry name" value="Pesterase_MJ0912"/>
</dbReference>
<dbReference type="RefSeq" id="WP_256305980.1">
    <property type="nucleotide sequence ID" value="NZ_JANHAW010000001.1"/>
</dbReference>
<evidence type="ECO:0000259" key="2">
    <source>
        <dbReference type="Pfam" id="PF12850"/>
    </source>
</evidence>
<name>A0ABD6DYG8_9EURY</name>
<dbReference type="Gene3D" id="3.60.21.10">
    <property type="match status" value="1"/>
</dbReference>
<dbReference type="GO" id="GO:0046872">
    <property type="term" value="F:metal ion binding"/>
    <property type="evidence" value="ECO:0007669"/>
    <property type="project" value="UniProtKB-KW"/>
</dbReference>
<dbReference type="SUPFAM" id="SSF56300">
    <property type="entry name" value="Metallo-dependent phosphatases"/>
    <property type="match status" value="1"/>
</dbReference>
<evidence type="ECO:0000313" key="3">
    <source>
        <dbReference type="EMBL" id="MFD1685888.1"/>
    </source>
</evidence>
<evidence type="ECO:0000256" key="1">
    <source>
        <dbReference type="RuleBase" id="RU362039"/>
    </source>
</evidence>
<comment type="similarity">
    <text evidence="1">Belongs to the metallophosphoesterase superfamily. YfcE family.</text>
</comment>
<dbReference type="Pfam" id="PF12850">
    <property type="entry name" value="Metallophos_2"/>
    <property type="match status" value="1"/>
</dbReference>
<sequence length="219" mass="24512">MKVLIISDVHANRPALNAVLANVPSYDLIIHSGDILGYGPYPNDVVERFKELNVISITGNHDRAVLSSNFDFPEIPTEIVYWTRDQLTDSNRKYLEQLPLEKSIEIDQTSVQLVHGSPQDPDEYVYPDDISSDLVVDEDILVYGHTHYPIIVSIDGCLVLNPGSVGQPRDGDLRGSYILYDTESGAVELNRFDYPRKVVTEKILQSQIPSDATTYFDGS</sequence>
<comment type="caution">
    <text evidence="3">The sequence shown here is derived from an EMBL/GenBank/DDBJ whole genome shotgun (WGS) entry which is preliminary data.</text>
</comment>
<organism evidence="3 4">
    <name type="scientific">Halobellus litoreus</name>
    <dbReference type="NCBI Taxonomy" id="755310"/>
    <lineage>
        <taxon>Archaea</taxon>
        <taxon>Methanobacteriati</taxon>
        <taxon>Methanobacteriota</taxon>
        <taxon>Stenosarchaea group</taxon>
        <taxon>Halobacteria</taxon>
        <taxon>Halobacteriales</taxon>
        <taxon>Haloferacaceae</taxon>
        <taxon>Halobellus</taxon>
    </lineage>
</organism>
<dbReference type="GO" id="GO:0016787">
    <property type="term" value="F:hydrolase activity"/>
    <property type="evidence" value="ECO:0007669"/>
    <property type="project" value="UniProtKB-UniRule"/>
</dbReference>
<dbReference type="NCBIfam" id="TIGR00040">
    <property type="entry name" value="yfcE"/>
    <property type="match status" value="1"/>
</dbReference>
<dbReference type="InterPro" id="IPR024654">
    <property type="entry name" value="Calcineurin-like_PHP_lpxH"/>
</dbReference>
<dbReference type="InterPro" id="IPR029052">
    <property type="entry name" value="Metallo-depent_PP-like"/>
</dbReference>
<dbReference type="PIRSF" id="PIRSF000883">
    <property type="entry name" value="Pesterase_MJ0912"/>
    <property type="match status" value="1"/>
</dbReference>
<feature type="domain" description="Calcineurin-like phosphoesterase" evidence="2">
    <location>
        <begin position="1"/>
        <end position="184"/>
    </location>
</feature>
<dbReference type="PANTHER" id="PTHR42850:SF2">
    <property type="entry name" value="BLL5683 PROTEIN"/>
    <property type="match status" value="1"/>
</dbReference>
<dbReference type="InterPro" id="IPR050126">
    <property type="entry name" value="Ap4A_hydrolase"/>
</dbReference>
<dbReference type="PANTHER" id="PTHR42850">
    <property type="entry name" value="METALLOPHOSPHOESTERASE"/>
    <property type="match status" value="1"/>
</dbReference>